<dbReference type="EMBL" id="CP015910">
    <property type="protein sequence ID" value="ANN63350.1"/>
    <property type="molecule type" value="Genomic_DNA"/>
</dbReference>
<gene>
    <name evidence="1" type="ORF">BHYOB78_05575</name>
</gene>
<organism evidence="1 2">
    <name type="scientific">Brachyspira hyodysenteriae ATCC 27164</name>
    <dbReference type="NCBI Taxonomy" id="1266923"/>
    <lineage>
        <taxon>Bacteria</taxon>
        <taxon>Pseudomonadati</taxon>
        <taxon>Spirochaetota</taxon>
        <taxon>Spirochaetia</taxon>
        <taxon>Brachyspirales</taxon>
        <taxon>Brachyspiraceae</taxon>
        <taxon>Brachyspira</taxon>
    </lineage>
</organism>
<proteinExistence type="predicted"/>
<dbReference type="RefSeq" id="WP_020064457.1">
    <property type="nucleotide sequence ID" value="NZ_CP015910.2"/>
</dbReference>
<dbReference type="AlphaFoldDB" id="A0A3B6VR60"/>
<dbReference type="PROSITE" id="PS51257">
    <property type="entry name" value="PROKAR_LIPOPROTEIN"/>
    <property type="match status" value="1"/>
</dbReference>
<sequence>MKTLSIISIISFLMIISCTKDYGVKITKPGADLILSKMQSGNWQNATVNGNNLTLSNSKNDGNYTFEEPVLGIGGIYKDDKGGYIMAAPAGNELYVVKMDEDAKKAVDAILDVLDDEGGEAVVGNLISAVLDSGADKIDLSDSDKILAGTNLPPDKRAEIESILKKSNGKFTNGEAIK</sequence>
<keyword evidence="2" id="KW-1185">Reference proteome</keyword>
<protein>
    <submittedName>
        <fullName evidence="1">Uncharacterized protein</fullName>
    </submittedName>
</protein>
<evidence type="ECO:0000313" key="2">
    <source>
        <dbReference type="Proteomes" id="UP000092328"/>
    </source>
</evidence>
<reference evidence="2" key="2">
    <citation type="journal article" date="2017" name="Genome Announc.">
        <title>Correction for Mirajkar et al., Complete Genome Sequence of Brachyspira hyodysenteriae Type Strain B78 (ATCC 27164).</title>
        <authorList>
            <person name="Mirajkar N.S."/>
            <person name="Johnson T.J."/>
            <person name="Gebhart C.J."/>
        </authorList>
    </citation>
    <scope>NUCLEOTIDE SEQUENCE [LARGE SCALE GENOMIC DNA]</scope>
    <source>
        <strain evidence="2">B78</strain>
    </source>
</reference>
<dbReference type="KEGG" id="bhd:BHYOB78_05575"/>
<dbReference type="OrthoDB" id="308204at2"/>
<accession>A0A3B6VR60</accession>
<dbReference type="Proteomes" id="UP000092328">
    <property type="component" value="Chromosome"/>
</dbReference>
<reference evidence="2" key="1">
    <citation type="journal article" date="2016" name="Genome Announc.">
        <title>Complete Genome Sequence of Brachyspira hyodysenteriae Type Strain B78 (ATCC 27164).</title>
        <authorList>
            <person name="Mirajkar N.S."/>
            <person name="Johnson T.J."/>
            <person name="Gebhart C.J."/>
        </authorList>
    </citation>
    <scope>NUCLEOTIDE SEQUENCE [LARGE SCALE GENOMIC DNA]</scope>
    <source>
        <strain evidence="2">B78</strain>
    </source>
</reference>
<name>A0A3B6VR60_BRAHO</name>
<evidence type="ECO:0000313" key="1">
    <source>
        <dbReference type="EMBL" id="ANN63350.1"/>
    </source>
</evidence>